<name>A0ABY6K9K6_9ARAC</name>
<organism evidence="3 4">
    <name type="scientific">Cordylochernes scorpioides</name>
    <dbReference type="NCBI Taxonomy" id="51811"/>
    <lineage>
        <taxon>Eukaryota</taxon>
        <taxon>Metazoa</taxon>
        <taxon>Ecdysozoa</taxon>
        <taxon>Arthropoda</taxon>
        <taxon>Chelicerata</taxon>
        <taxon>Arachnida</taxon>
        <taxon>Pseudoscorpiones</taxon>
        <taxon>Cheliferoidea</taxon>
        <taxon>Chernetidae</taxon>
        <taxon>Cordylochernes</taxon>
    </lineage>
</organism>
<dbReference type="InterPro" id="IPR045107">
    <property type="entry name" value="SAC3/GANP/THP3"/>
</dbReference>
<feature type="domain" description="SAC3/GANP/THP3 conserved" evidence="2">
    <location>
        <begin position="436"/>
        <end position="574"/>
    </location>
</feature>
<gene>
    <name evidence="3" type="ORF">LAZ67_3003729</name>
</gene>
<evidence type="ECO:0000313" key="3">
    <source>
        <dbReference type="EMBL" id="UYV65258.1"/>
    </source>
</evidence>
<accession>A0ABY6K9K6</accession>
<feature type="compositionally biased region" description="Polar residues" evidence="1">
    <location>
        <begin position="96"/>
        <end position="116"/>
    </location>
</feature>
<feature type="compositionally biased region" description="Low complexity" evidence="1">
    <location>
        <begin position="11"/>
        <end position="33"/>
    </location>
</feature>
<sequence length="594" mass="66598">MRKNSPLIGHSPLKSQQQQPPSQPQSSTEWPPSIKDYVNRAYSQCKTDTEKDHVQSILRVKLTAAHQDQTLWTKDWDKEPLPDVPQPSQPHPAAKTFSTQSYTPSSGYTPGSTPNVQLHPRVHPQCPVTPQGPPPMSSYTPGSTPNVQLHPRVHPQCPVTPQGPPPMSSYTPGSTPNVQLHPRVHPQCPVTPQGPPPMSSYTHPGSVCSPSSSSSNSRSPSPPRSRSRYNNSKMKKPSKLVDRNIFFQFMLNCFHHKAGTLTLWSRPPVTYERLQKRAARFQNDQSKLSSVVMPVNTSLVSNGDEDGESYNLVGTCRDLEKSYLRLTSAPDASTIRPIEVLHAALAKVKDHWVKNQDYLYACDQLKAIRQDLTVRSACLLNYLAVLTRCTGTRDPRQVHSPGVRDACPHGPRKGWQPSFPPVLCVVTAVLQADHHEFNQCQSQLKVLHSEVGWGSRLEFTGYLILYYVFTKNTLDLKSLLSTLTQVDKQDEVVAFALKVREAWSLANFHRFFKLFSKAPKMAGYLLDWVLARERKRALKSIIKAYRPTFPVALVQQQLAFPSVPDCQEFLASISVVFGDEERSQIDCKKSIHLL</sequence>
<dbReference type="EMBL" id="CP092865">
    <property type="protein sequence ID" value="UYV65258.1"/>
    <property type="molecule type" value="Genomic_DNA"/>
</dbReference>
<dbReference type="Gene3D" id="1.25.40.990">
    <property type="match status" value="2"/>
</dbReference>
<feature type="compositionally biased region" description="Polar residues" evidence="1">
    <location>
        <begin position="168"/>
        <end position="178"/>
    </location>
</feature>
<reference evidence="3 4" key="1">
    <citation type="submission" date="2022-01" db="EMBL/GenBank/DDBJ databases">
        <title>A chromosomal length assembly of Cordylochernes scorpioides.</title>
        <authorList>
            <person name="Zeh D."/>
            <person name="Zeh J."/>
        </authorList>
    </citation>
    <scope>NUCLEOTIDE SEQUENCE [LARGE SCALE GENOMIC DNA]</scope>
    <source>
        <strain evidence="3">IN4F17</strain>
        <tissue evidence="3">Whole Body</tissue>
    </source>
</reference>
<dbReference type="PANTHER" id="PTHR12436">
    <property type="entry name" value="80 KDA MCM3-ASSOCIATED PROTEIN"/>
    <property type="match status" value="1"/>
</dbReference>
<feature type="compositionally biased region" description="Polar residues" evidence="1">
    <location>
        <begin position="137"/>
        <end position="147"/>
    </location>
</feature>
<dbReference type="InterPro" id="IPR005062">
    <property type="entry name" value="SAC3/GANP/THP3_conserved"/>
</dbReference>
<feature type="region of interest" description="Disordered" evidence="1">
    <location>
        <begin position="64"/>
        <end position="235"/>
    </location>
</feature>
<proteinExistence type="predicted"/>
<evidence type="ECO:0000313" key="4">
    <source>
        <dbReference type="Proteomes" id="UP001235939"/>
    </source>
</evidence>
<dbReference type="Proteomes" id="UP001235939">
    <property type="component" value="Chromosome 03"/>
</dbReference>
<keyword evidence="4" id="KW-1185">Reference proteome</keyword>
<feature type="compositionally biased region" description="Low complexity" evidence="1">
    <location>
        <begin position="209"/>
        <end position="219"/>
    </location>
</feature>
<feature type="region of interest" description="Disordered" evidence="1">
    <location>
        <begin position="1"/>
        <end position="33"/>
    </location>
</feature>
<evidence type="ECO:0000256" key="1">
    <source>
        <dbReference type="SAM" id="MobiDB-lite"/>
    </source>
</evidence>
<dbReference type="PANTHER" id="PTHR12436:SF4">
    <property type="entry name" value="LEUKOCYTE RECEPTOR CLUSTER MEMBER 8"/>
    <property type="match status" value="1"/>
</dbReference>
<evidence type="ECO:0000259" key="2">
    <source>
        <dbReference type="Pfam" id="PF03399"/>
    </source>
</evidence>
<dbReference type="Pfam" id="PF03399">
    <property type="entry name" value="SAC3_GANP"/>
    <property type="match status" value="1"/>
</dbReference>
<protein>
    <submittedName>
        <fullName evidence="3">LENG8</fullName>
    </submittedName>
</protein>